<feature type="transmembrane region" description="Helical" evidence="1">
    <location>
        <begin position="74"/>
        <end position="95"/>
    </location>
</feature>
<sequence length="290" mass="32423">MGNFSIPQTNKALAVYFHGKMVPRLFAVFAAILAAVAGFVLYLSTTIPQKTLTDTQAMTLRNGAKLGTHSNLTILYGTAAFLLLLAVLVLVMRAIMLKRRKSRFELHEDGVVHELNGIRSYAAFADIEDLYLFAGGSTAMTGMINNFAYRTGADQPWIWATGELKRFDEFMDEFRSRYLEYRMPVLKQKLADGERVTFRYISSGEVYKKRLFGNFLNVKTQELAFSAQGLHVDGVTWPGASLKCMNQNDWTERLTIKDAAGTTVFSCIGTGILSFDLFANMIDDEINQAS</sequence>
<proteinExistence type="predicted"/>
<gene>
    <name evidence="2" type="ORF">NCG91_03300</name>
</gene>
<comment type="caution">
    <text evidence="2">The sequence shown here is derived from an EMBL/GenBank/DDBJ whole genome shotgun (WGS) entry which is preliminary data.</text>
</comment>
<keyword evidence="1" id="KW-1133">Transmembrane helix</keyword>
<organism evidence="2 3">
    <name type="scientific">Janthinobacterium kumbetense</name>
    <dbReference type="NCBI Taxonomy" id="2950280"/>
    <lineage>
        <taxon>Bacteria</taxon>
        <taxon>Pseudomonadati</taxon>
        <taxon>Pseudomonadota</taxon>
        <taxon>Betaproteobacteria</taxon>
        <taxon>Burkholderiales</taxon>
        <taxon>Oxalobacteraceae</taxon>
        <taxon>Janthinobacterium</taxon>
    </lineage>
</organism>
<reference evidence="2 3" key="1">
    <citation type="submission" date="2022-06" db="EMBL/GenBank/DDBJ databases">
        <title>Janthinobacterium kumbetensis sp. nov., isolated from spring water in Turkey.</title>
        <authorList>
            <person name="Inan Bektas K."/>
            <person name="Belduz A.A."/>
            <person name="Canakci S."/>
            <person name="Nalcaoglu A."/>
            <person name="Ceylan E."/>
            <person name="Kati H."/>
        </authorList>
    </citation>
    <scope>NUCLEOTIDE SEQUENCE [LARGE SCALE GENOMIC DNA]</scope>
    <source>
        <strain evidence="2 3">GK</strain>
    </source>
</reference>
<dbReference type="RefSeq" id="WP_251348560.1">
    <property type="nucleotide sequence ID" value="NZ_JAMQGR010000001.1"/>
</dbReference>
<feature type="transmembrane region" description="Helical" evidence="1">
    <location>
        <begin position="21"/>
        <end position="43"/>
    </location>
</feature>
<dbReference type="Proteomes" id="UP001202243">
    <property type="component" value="Unassembled WGS sequence"/>
</dbReference>
<evidence type="ECO:0000256" key="1">
    <source>
        <dbReference type="SAM" id="Phobius"/>
    </source>
</evidence>
<evidence type="ECO:0000313" key="2">
    <source>
        <dbReference type="EMBL" id="MCM2564609.1"/>
    </source>
</evidence>
<evidence type="ECO:0000313" key="3">
    <source>
        <dbReference type="Proteomes" id="UP001202243"/>
    </source>
</evidence>
<keyword evidence="1" id="KW-0812">Transmembrane</keyword>
<keyword evidence="1" id="KW-0472">Membrane</keyword>
<protein>
    <submittedName>
        <fullName evidence="2">Uncharacterized protein</fullName>
    </submittedName>
</protein>
<name>A0ABT0WKM5_9BURK</name>
<dbReference type="EMBL" id="JAMQGR010000001">
    <property type="protein sequence ID" value="MCM2564609.1"/>
    <property type="molecule type" value="Genomic_DNA"/>
</dbReference>
<accession>A0ABT0WKM5</accession>
<keyword evidence="3" id="KW-1185">Reference proteome</keyword>